<dbReference type="NCBIfam" id="NF003952">
    <property type="entry name" value="PRK05450.1-5"/>
    <property type="match status" value="1"/>
</dbReference>
<protein>
    <recommendedName>
        <fullName evidence="4">3-deoxy-manno-octulosonate cytidylyltransferase</fullName>
        <ecNumber evidence="4">2.7.7.38</ecNumber>
    </recommendedName>
    <alternativeName>
        <fullName evidence="4">CMP-2-keto-3-deoxyoctulosonic acid synthase</fullName>
        <shortName evidence="4">CKS</shortName>
        <shortName evidence="4">CMP-KDO synthase</shortName>
    </alternativeName>
</protein>
<comment type="pathway">
    <text evidence="4">Nucleotide-sugar biosynthesis; CMP-3-deoxy-D-manno-octulosonate biosynthesis; CMP-3-deoxy-D-manno-octulosonate from 3-deoxy-D-manno-octulosonate and CTP: step 1/1.</text>
</comment>
<comment type="function">
    <text evidence="4">Activates KDO (a required 8-carbon sugar) for incorporation into bacterial lipopolysaccharide in Gram-negative bacteria.</text>
</comment>
<dbReference type="CDD" id="cd02517">
    <property type="entry name" value="CMP-KDO-Synthetase"/>
    <property type="match status" value="1"/>
</dbReference>
<evidence type="ECO:0000313" key="5">
    <source>
        <dbReference type="EMBL" id="GGC31361.1"/>
    </source>
</evidence>
<evidence type="ECO:0000256" key="2">
    <source>
        <dbReference type="ARBA" id="ARBA00022695"/>
    </source>
</evidence>
<comment type="similarity">
    <text evidence="4">Belongs to the KdsB family.</text>
</comment>
<keyword evidence="4" id="KW-0963">Cytoplasm</keyword>
<dbReference type="NCBIfam" id="NF009905">
    <property type="entry name" value="PRK13368.1"/>
    <property type="match status" value="1"/>
</dbReference>
<evidence type="ECO:0000256" key="4">
    <source>
        <dbReference type="HAMAP-Rule" id="MF_00057"/>
    </source>
</evidence>
<sequence length="240" mass="27291">MPTAIIPARYASTRFPAKLTKDLCGLSVIQRTYLSTVETGVFDEVIVATDHQEIVDQIQAVGGKIFFSQQIHESGSDRIAEAVKELDTDIVVNVQGDEPFQDKKSLEDLIKAFDDPKVQVASMMFQIDAHEATNPNAVKLVVDQDANALYFSRSPIPFEREEGRLTHYWKHVGIYAYRKEMLLQFTAWPKSYLEQVEMLEQLRLLEKGVKIKMIPTTHQAIAIDTPEDLEKAITYFKTQL</sequence>
<name>A0ABQ1LXB4_9BACT</name>
<dbReference type="EC" id="2.7.7.38" evidence="4"/>
<comment type="subcellular location">
    <subcellularLocation>
        <location evidence="4">Cytoplasm</location>
    </subcellularLocation>
</comment>
<dbReference type="RefSeq" id="WP_188439930.1">
    <property type="nucleotide sequence ID" value="NZ_BMFD01000002.1"/>
</dbReference>
<gene>
    <name evidence="4 5" type="primary">kdsB</name>
    <name evidence="5" type="ORF">GCM10010993_07890</name>
</gene>
<keyword evidence="1 4" id="KW-0808">Transferase</keyword>
<keyword evidence="6" id="KW-1185">Reference proteome</keyword>
<evidence type="ECO:0000313" key="6">
    <source>
        <dbReference type="Proteomes" id="UP000635885"/>
    </source>
</evidence>
<keyword evidence="2 4" id="KW-0548">Nucleotidyltransferase</keyword>
<dbReference type="Proteomes" id="UP000635885">
    <property type="component" value="Unassembled WGS sequence"/>
</dbReference>
<dbReference type="GO" id="GO:0016779">
    <property type="term" value="F:nucleotidyltransferase activity"/>
    <property type="evidence" value="ECO:0007669"/>
    <property type="project" value="UniProtKB-KW"/>
</dbReference>
<dbReference type="NCBIfam" id="TIGR00466">
    <property type="entry name" value="kdsB"/>
    <property type="match status" value="1"/>
</dbReference>
<reference evidence="6" key="1">
    <citation type="journal article" date="2019" name="Int. J. Syst. Evol. Microbiol.">
        <title>The Global Catalogue of Microorganisms (GCM) 10K type strain sequencing project: providing services to taxonomists for standard genome sequencing and annotation.</title>
        <authorList>
            <consortium name="The Broad Institute Genomics Platform"/>
            <consortium name="The Broad Institute Genome Sequencing Center for Infectious Disease"/>
            <person name="Wu L."/>
            <person name="Ma J."/>
        </authorList>
    </citation>
    <scope>NUCLEOTIDE SEQUENCE [LARGE SCALE GENOMIC DNA]</scope>
    <source>
        <strain evidence="6">CGMCC 1.12479</strain>
    </source>
</reference>
<dbReference type="PANTHER" id="PTHR42866">
    <property type="entry name" value="3-DEOXY-MANNO-OCTULOSONATE CYTIDYLYLTRANSFERASE"/>
    <property type="match status" value="1"/>
</dbReference>
<dbReference type="EMBL" id="BMFD01000002">
    <property type="protein sequence ID" value="GGC31361.1"/>
    <property type="molecule type" value="Genomic_DNA"/>
</dbReference>
<dbReference type="Pfam" id="PF02348">
    <property type="entry name" value="CTP_transf_3"/>
    <property type="match status" value="1"/>
</dbReference>
<dbReference type="InterPro" id="IPR004528">
    <property type="entry name" value="KdsB"/>
</dbReference>
<dbReference type="HAMAP" id="MF_00057">
    <property type="entry name" value="KdsB"/>
    <property type="match status" value="1"/>
</dbReference>
<dbReference type="InterPro" id="IPR003329">
    <property type="entry name" value="Cytidylyl_trans"/>
</dbReference>
<evidence type="ECO:0000256" key="1">
    <source>
        <dbReference type="ARBA" id="ARBA00022679"/>
    </source>
</evidence>
<accession>A0ABQ1LXB4</accession>
<organism evidence="5 6">
    <name type="scientific">Belliella aquatica</name>
    <dbReference type="NCBI Taxonomy" id="1323734"/>
    <lineage>
        <taxon>Bacteria</taxon>
        <taxon>Pseudomonadati</taxon>
        <taxon>Bacteroidota</taxon>
        <taxon>Cytophagia</taxon>
        <taxon>Cytophagales</taxon>
        <taxon>Cyclobacteriaceae</taxon>
        <taxon>Belliella</taxon>
    </lineage>
</organism>
<dbReference type="PANTHER" id="PTHR42866:SF2">
    <property type="entry name" value="3-DEOXY-MANNO-OCTULOSONATE CYTIDYLYLTRANSFERASE, MITOCHONDRIAL"/>
    <property type="match status" value="1"/>
</dbReference>
<evidence type="ECO:0000256" key="3">
    <source>
        <dbReference type="ARBA" id="ARBA00022985"/>
    </source>
</evidence>
<dbReference type="InterPro" id="IPR029044">
    <property type="entry name" value="Nucleotide-diphossugar_trans"/>
</dbReference>
<keyword evidence="3 4" id="KW-0448">Lipopolysaccharide biosynthesis</keyword>
<dbReference type="Gene3D" id="3.90.550.10">
    <property type="entry name" value="Spore Coat Polysaccharide Biosynthesis Protein SpsA, Chain A"/>
    <property type="match status" value="1"/>
</dbReference>
<comment type="caution">
    <text evidence="5">The sequence shown here is derived from an EMBL/GenBank/DDBJ whole genome shotgun (WGS) entry which is preliminary data.</text>
</comment>
<dbReference type="SUPFAM" id="SSF53448">
    <property type="entry name" value="Nucleotide-diphospho-sugar transferases"/>
    <property type="match status" value="1"/>
</dbReference>
<comment type="catalytic activity">
    <reaction evidence="4">
        <text>3-deoxy-alpha-D-manno-oct-2-ulosonate + CTP = CMP-3-deoxy-beta-D-manno-octulosonate + diphosphate</text>
        <dbReference type="Rhea" id="RHEA:23448"/>
        <dbReference type="ChEBI" id="CHEBI:33019"/>
        <dbReference type="ChEBI" id="CHEBI:37563"/>
        <dbReference type="ChEBI" id="CHEBI:85986"/>
        <dbReference type="ChEBI" id="CHEBI:85987"/>
        <dbReference type="EC" id="2.7.7.38"/>
    </reaction>
</comment>
<proteinExistence type="inferred from homology"/>